<accession>A0A7S3V142</accession>
<dbReference type="AlphaFoldDB" id="A0A7S3V142"/>
<sequence length="153" mass="17592">MQHTKKILIMKLTVTDKEVTTLGSSDAAVRTTSSIELTAEGRSKPKHCFKGLHTAKAADVRYNGTSTKICDPFECGEDLHKESKNEQQLQGKIGRKKKGIKETRSFMKRLQAKHKALQLREARKVRAEMLGRYDLEYNDLNSEYSENEREWFD</sequence>
<reference evidence="1" key="1">
    <citation type="submission" date="2021-01" db="EMBL/GenBank/DDBJ databases">
        <authorList>
            <person name="Corre E."/>
            <person name="Pelletier E."/>
            <person name="Niang G."/>
            <person name="Scheremetjew M."/>
            <person name="Finn R."/>
            <person name="Kale V."/>
            <person name="Holt S."/>
            <person name="Cochrane G."/>
            <person name="Meng A."/>
            <person name="Brown T."/>
            <person name="Cohen L."/>
        </authorList>
    </citation>
    <scope>NUCLEOTIDE SEQUENCE</scope>
    <source>
        <strain evidence="1">GSBS06</strain>
    </source>
</reference>
<name>A0A7S3V142_9STRA</name>
<proteinExistence type="predicted"/>
<organism evidence="1">
    <name type="scientific">Aplanochytrium stocchinoi</name>
    <dbReference type="NCBI Taxonomy" id="215587"/>
    <lineage>
        <taxon>Eukaryota</taxon>
        <taxon>Sar</taxon>
        <taxon>Stramenopiles</taxon>
        <taxon>Bigyra</taxon>
        <taxon>Labyrinthulomycetes</taxon>
        <taxon>Thraustochytrida</taxon>
        <taxon>Thraustochytriidae</taxon>
        <taxon>Aplanochytrium</taxon>
    </lineage>
</organism>
<dbReference type="EMBL" id="HBIN01019891">
    <property type="protein sequence ID" value="CAE0445141.1"/>
    <property type="molecule type" value="Transcribed_RNA"/>
</dbReference>
<evidence type="ECO:0000313" key="1">
    <source>
        <dbReference type="EMBL" id="CAE0445141.1"/>
    </source>
</evidence>
<gene>
    <name evidence="1" type="ORF">ASTO00021_LOCUS15169</name>
</gene>
<protein>
    <submittedName>
        <fullName evidence="1">Uncharacterized protein</fullName>
    </submittedName>
</protein>